<evidence type="ECO:0000313" key="1">
    <source>
        <dbReference type="EMBL" id="KRX17968.1"/>
    </source>
</evidence>
<accession>A0A0V0RU00</accession>
<dbReference type="EMBL" id="JYDL01000079">
    <property type="protein sequence ID" value="KRX17968.1"/>
    <property type="molecule type" value="Genomic_DNA"/>
</dbReference>
<dbReference type="Proteomes" id="UP000054630">
    <property type="component" value="Unassembled WGS sequence"/>
</dbReference>
<reference evidence="1 2" key="1">
    <citation type="submission" date="2015-01" db="EMBL/GenBank/DDBJ databases">
        <title>Evolution of Trichinella species and genotypes.</title>
        <authorList>
            <person name="Korhonen P.K."/>
            <person name="Edoardo P."/>
            <person name="Giuseppe L.R."/>
            <person name="Gasser R.B."/>
        </authorList>
    </citation>
    <scope>NUCLEOTIDE SEQUENCE [LARGE SCALE GENOMIC DNA]</scope>
    <source>
        <strain evidence="1">ISS37</strain>
    </source>
</reference>
<feature type="non-terminal residue" evidence="1">
    <location>
        <position position="1"/>
    </location>
</feature>
<dbReference type="AlphaFoldDB" id="A0A0V0RU00"/>
<organism evidence="1 2">
    <name type="scientific">Trichinella nelsoni</name>
    <dbReference type="NCBI Taxonomy" id="6336"/>
    <lineage>
        <taxon>Eukaryota</taxon>
        <taxon>Metazoa</taxon>
        <taxon>Ecdysozoa</taxon>
        <taxon>Nematoda</taxon>
        <taxon>Enoplea</taxon>
        <taxon>Dorylaimia</taxon>
        <taxon>Trichinellida</taxon>
        <taxon>Trichinellidae</taxon>
        <taxon>Trichinella</taxon>
    </lineage>
</organism>
<name>A0A0V0RU00_9BILA</name>
<keyword evidence="2" id="KW-1185">Reference proteome</keyword>
<proteinExistence type="predicted"/>
<evidence type="ECO:0000313" key="2">
    <source>
        <dbReference type="Proteomes" id="UP000054630"/>
    </source>
</evidence>
<protein>
    <submittedName>
        <fullName evidence="1">Uncharacterized protein</fullName>
    </submittedName>
</protein>
<comment type="caution">
    <text evidence="1">The sequence shown here is derived from an EMBL/GenBank/DDBJ whole genome shotgun (WGS) entry which is preliminary data.</text>
</comment>
<gene>
    <name evidence="1" type="ORF">T07_8390</name>
</gene>
<feature type="non-terminal residue" evidence="1">
    <location>
        <position position="312"/>
    </location>
</feature>
<sequence>LLIPESLKHFTITSHSTSFHDWLIQRTASRTVMREENLYACHMFPHSPTDFEVSASGHPGPSAVRTTWTSLAKILTSRLTVPHSDDWAHHPGETGLRLTQVSTYEGFTVYWQVLRQVTAFDKSLSAINCSARPDIGRCMIFLLVRETKSTASCGPVSRRISARSFRMKKLCDAVNQLFELRSHWRSGVFCRTVEMQGITVSSPESCHRTSPNGAAVQPLKYNVAINGKKVSSRVTLSTSSIFQNSRKILPVASSIRVSNVRASSVNIIVVSTIGIQPIWTERLLDRQSKATVDDIKVVNKIHDRAHHDRFPL</sequence>